<accession>A0A511F993</accession>
<dbReference type="FunFam" id="1.10.3060.10:FF:000002">
    <property type="entry name" value="Preprotein translocase subunit SecA"/>
    <property type="match status" value="1"/>
</dbReference>
<evidence type="ECO:0000313" key="19">
    <source>
        <dbReference type="Proteomes" id="UP000321723"/>
    </source>
</evidence>
<evidence type="ECO:0000256" key="11">
    <source>
        <dbReference type="ARBA" id="ARBA00034006"/>
    </source>
</evidence>
<dbReference type="InterPro" id="IPR036266">
    <property type="entry name" value="SecA_Wing/Scaffold_sf"/>
</dbReference>
<dbReference type="SUPFAM" id="SSF81886">
    <property type="entry name" value="Helical scaffold and wing domains of SecA"/>
    <property type="match status" value="1"/>
</dbReference>
<dbReference type="Proteomes" id="UP000321723">
    <property type="component" value="Unassembled WGS sequence"/>
</dbReference>
<feature type="compositionally biased region" description="Low complexity" evidence="14">
    <location>
        <begin position="928"/>
        <end position="952"/>
    </location>
</feature>
<dbReference type="InterPro" id="IPR044722">
    <property type="entry name" value="SecA_SF2_C"/>
</dbReference>
<evidence type="ECO:0000259" key="15">
    <source>
        <dbReference type="PROSITE" id="PS51192"/>
    </source>
</evidence>
<dbReference type="GO" id="GO:0006605">
    <property type="term" value="P:protein targeting"/>
    <property type="evidence" value="ECO:0007669"/>
    <property type="project" value="UniProtKB-UniRule"/>
</dbReference>
<keyword evidence="4 12" id="KW-0963">Cytoplasm</keyword>
<dbReference type="Gene3D" id="1.10.3060.10">
    <property type="entry name" value="Helical scaffold and wing domains of SecA"/>
    <property type="match status" value="1"/>
</dbReference>
<dbReference type="GO" id="GO:0031522">
    <property type="term" value="C:cell envelope Sec protein transport complex"/>
    <property type="evidence" value="ECO:0007669"/>
    <property type="project" value="TreeGrafter"/>
</dbReference>
<evidence type="ECO:0000256" key="9">
    <source>
        <dbReference type="ARBA" id="ARBA00023010"/>
    </source>
</evidence>
<dbReference type="SMART" id="SM00958">
    <property type="entry name" value="SecA_PP_bind"/>
    <property type="match status" value="1"/>
</dbReference>
<proteinExistence type="inferred from homology"/>
<evidence type="ECO:0000256" key="10">
    <source>
        <dbReference type="ARBA" id="ARBA00023136"/>
    </source>
</evidence>
<dbReference type="Pfam" id="PF01043">
    <property type="entry name" value="SecA_PP_bind"/>
    <property type="match status" value="1"/>
</dbReference>
<dbReference type="GO" id="GO:0005829">
    <property type="term" value="C:cytosol"/>
    <property type="evidence" value="ECO:0007669"/>
    <property type="project" value="TreeGrafter"/>
</dbReference>
<comment type="catalytic activity">
    <reaction evidence="11 12">
        <text>ATP + H2O + cellular proteinSide 1 = ADP + phosphate + cellular proteinSide 2.</text>
        <dbReference type="EC" id="7.4.2.8"/>
    </reaction>
</comment>
<dbReference type="SUPFAM" id="SSF52540">
    <property type="entry name" value="P-loop containing nucleoside triphosphate hydrolases"/>
    <property type="match status" value="2"/>
</dbReference>
<feature type="region of interest" description="Disordered" evidence="14">
    <location>
        <begin position="1"/>
        <end position="24"/>
    </location>
</feature>
<dbReference type="Pfam" id="PF21090">
    <property type="entry name" value="P-loop_SecA"/>
    <property type="match status" value="1"/>
</dbReference>
<keyword evidence="2 12" id="KW-0813">Transport</keyword>
<dbReference type="GO" id="GO:0065002">
    <property type="term" value="P:intracellular protein transmembrane transport"/>
    <property type="evidence" value="ECO:0007669"/>
    <property type="project" value="UniProtKB-UniRule"/>
</dbReference>
<dbReference type="PANTHER" id="PTHR30612">
    <property type="entry name" value="SECA INNER MEMBRANE COMPONENT OF SEC PROTEIN SECRETION SYSTEM"/>
    <property type="match status" value="1"/>
</dbReference>
<keyword evidence="8 12" id="KW-1278">Translocase</keyword>
<dbReference type="InterPro" id="IPR000185">
    <property type="entry name" value="SecA"/>
</dbReference>
<dbReference type="PROSITE" id="PS51194">
    <property type="entry name" value="HELICASE_CTER"/>
    <property type="match status" value="1"/>
</dbReference>
<dbReference type="CDD" id="cd17928">
    <property type="entry name" value="DEXDc_SecA"/>
    <property type="match status" value="1"/>
</dbReference>
<dbReference type="Pfam" id="PF07517">
    <property type="entry name" value="SecA_DEAD"/>
    <property type="match status" value="1"/>
</dbReference>
<keyword evidence="3 12" id="KW-1003">Cell membrane</keyword>
<dbReference type="FunFam" id="3.40.50.300:FF:000113">
    <property type="entry name" value="Preprotein translocase subunit SecA"/>
    <property type="match status" value="1"/>
</dbReference>
<dbReference type="FunFam" id="3.90.1440.10:FF:000002">
    <property type="entry name" value="Protein translocase subunit SecA"/>
    <property type="match status" value="1"/>
</dbReference>
<dbReference type="GO" id="GO:0017038">
    <property type="term" value="P:protein import"/>
    <property type="evidence" value="ECO:0007669"/>
    <property type="project" value="InterPro"/>
</dbReference>
<keyword evidence="7 12" id="KW-0653">Protein transport</keyword>
<dbReference type="FunFam" id="3.40.50.300:FF:000334">
    <property type="entry name" value="Protein translocase subunit SecA"/>
    <property type="match status" value="1"/>
</dbReference>
<evidence type="ECO:0000313" key="18">
    <source>
        <dbReference type="EMBL" id="GEL45124.1"/>
    </source>
</evidence>
<sequence length="970" mass="106352">MVRARLCGRDAGTPRDTSAGRSESGVHVPAILEKVLRLGEGRILKKLSGIAQQVNALEDSFTALSDAELREETDRFRARLAEGETLDDLMAEAFAAVREAARRTLGQRHFDVQLMGGAALHLGNIAEMKTGEGKTLVATAPAYLNALTGKGVHVVTVNDYLAGYQADLMGRVYRFLGLTTGVILQGQTPAERRVQYAADITYGTNNEFGFDFLRDNMAWSTNELVQRGHHFAIVDEVDSILIDEARTPLIISGPASGDANRWYAEFAKVVRRLQPERDYEVDEKKRTIGVLEPGIERVEDYLGIENLYESLNTPLIGFLNNAIKAKELFKRDKDYIVDKGEVLIVDEHTGRVLPGRRYNEGMHQAIEAKEGVQIKAENQTLATITLQNYFRLYEKLSGMTGTAETEAAEFQGTYKLGVVPIPTNRSMQRIDQADLVYKAEEGKFDAVVADIVERHANGQPVLVGTTSVEKSELLSRKLRKAGVPHEVLNAKQHAREASIVAQAGRKGAVTVATNMAGRGTDIMLGGNAEFMAVADLAARGLDPNENPEEYEAAWPAALEKSKAAVAAEHDEVVELGGLYVLGTERHESRRIDNQLRGRSGRQGDPGESRFYLSLQDDLMRLFNSGMAESMMTRAGFPDDLPLESKIVTRGIRSAQSQVEARNFEIRKNVLKYDDVLSRQREVIYEQRRRVLEGEDLQDQVQNFLEDVLDDYVTAATAGGHPEDWDLDQLWTSLKSVYPVSIEVEEVVEQAGGLGRVTPELLKAELLSDARIAYEEREKSLGEANMRQLERRVVLSVLDRKWREHLYEMDYLKEGIGLRAMAQRDPLIEYQREGFQLFQAMTDSIKEEAVGFLFNLEVKVAEPAAPAAEGAAAGAAPTDGATDGTPAAAAPVLVAKGIDGPEQRTPLQYSAPSVDGDAGTQVTRGGRRAAGPAASAPGAPAAAGAPETAGDDAAGNREARRKAAKQQRRRG</sequence>
<dbReference type="GO" id="GO:0005886">
    <property type="term" value="C:plasma membrane"/>
    <property type="evidence" value="ECO:0007669"/>
    <property type="project" value="UniProtKB-SubCell"/>
</dbReference>
<keyword evidence="19" id="KW-1185">Reference proteome</keyword>
<dbReference type="InterPro" id="IPR014001">
    <property type="entry name" value="Helicase_ATP-bd"/>
</dbReference>
<comment type="subcellular location">
    <subcellularLocation>
        <location evidence="12">Cell membrane</location>
        <topology evidence="12">Peripheral membrane protein</topology>
        <orientation evidence="12">Cytoplasmic side</orientation>
    </subcellularLocation>
    <subcellularLocation>
        <location evidence="12">Cytoplasm</location>
    </subcellularLocation>
    <text evidence="12">Distribution is 50-50.</text>
</comment>
<feature type="compositionally biased region" description="Basic residues" evidence="14">
    <location>
        <begin position="958"/>
        <end position="970"/>
    </location>
</feature>
<keyword evidence="9 12" id="KW-0811">Translocation</keyword>
<dbReference type="PROSITE" id="PS01312">
    <property type="entry name" value="SECA"/>
    <property type="match status" value="1"/>
</dbReference>
<dbReference type="GO" id="GO:0008564">
    <property type="term" value="F:protein-exporting ATPase activity"/>
    <property type="evidence" value="ECO:0007669"/>
    <property type="project" value="UniProtKB-EC"/>
</dbReference>
<dbReference type="InterPro" id="IPR011115">
    <property type="entry name" value="SecA_DEAD"/>
</dbReference>
<dbReference type="Gene3D" id="3.40.50.300">
    <property type="entry name" value="P-loop containing nucleotide triphosphate hydrolases"/>
    <property type="match status" value="2"/>
</dbReference>
<evidence type="ECO:0000259" key="16">
    <source>
        <dbReference type="PROSITE" id="PS51194"/>
    </source>
</evidence>
<evidence type="ECO:0000256" key="7">
    <source>
        <dbReference type="ARBA" id="ARBA00022927"/>
    </source>
</evidence>
<dbReference type="InterPro" id="IPR014018">
    <property type="entry name" value="SecA_motor_DEAD"/>
</dbReference>
<feature type="domain" description="SecA family profile" evidence="17">
    <location>
        <begin position="29"/>
        <end position="643"/>
    </location>
</feature>
<comment type="subunit">
    <text evidence="12">Monomer and homodimer. Part of the essential Sec protein translocation apparatus which comprises SecA, SecYEG and auxiliary proteins SecDF. Other proteins may also be involved.</text>
</comment>
<dbReference type="GO" id="GO:0005524">
    <property type="term" value="F:ATP binding"/>
    <property type="evidence" value="ECO:0007669"/>
    <property type="project" value="UniProtKB-UniRule"/>
</dbReference>
<evidence type="ECO:0000256" key="4">
    <source>
        <dbReference type="ARBA" id="ARBA00022490"/>
    </source>
</evidence>
<dbReference type="PROSITE" id="PS51196">
    <property type="entry name" value="SECA_MOTOR_DEAD"/>
    <property type="match status" value="1"/>
</dbReference>
<keyword evidence="10 12" id="KW-0472">Membrane</keyword>
<evidence type="ECO:0000256" key="3">
    <source>
        <dbReference type="ARBA" id="ARBA00022475"/>
    </source>
</evidence>
<evidence type="ECO:0000259" key="17">
    <source>
        <dbReference type="PROSITE" id="PS51196"/>
    </source>
</evidence>
<gene>
    <name evidence="12 18" type="primary">secA</name>
    <name evidence="18" type="ORF">CHO01_02400</name>
</gene>
<dbReference type="EC" id="7.4.2.8" evidence="12"/>
<keyword evidence="5 12" id="KW-0547">Nucleotide-binding</keyword>
<evidence type="ECO:0000256" key="6">
    <source>
        <dbReference type="ARBA" id="ARBA00022840"/>
    </source>
</evidence>
<dbReference type="EMBL" id="BJVQ01000002">
    <property type="protein sequence ID" value="GEL45124.1"/>
    <property type="molecule type" value="Genomic_DNA"/>
</dbReference>
<dbReference type="PANTHER" id="PTHR30612:SF0">
    <property type="entry name" value="CHLOROPLAST PROTEIN-TRANSPORTING ATPASE"/>
    <property type="match status" value="1"/>
</dbReference>
<feature type="binding site" evidence="12">
    <location>
        <position position="113"/>
    </location>
    <ligand>
        <name>ATP</name>
        <dbReference type="ChEBI" id="CHEBI:30616"/>
    </ligand>
</feature>
<comment type="caution">
    <text evidence="18">The sequence shown here is derived from an EMBL/GenBank/DDBJ whole genome shotgun (WGS) entry which is preliminary data.</text>
</comment>
<dbReference type="HAMAP" id="MF_01382">
    <property type="entry name" value="SecA"/>
    <property type="match status" value="1"/>
</dbReference>
<feature type="region of interest" description="Disordered" evidence="14">
    <location>
        <begin position="899"/>
        <end position="970"/>
    </location>
</feature>
<name>A0A511F993_9CELL</name>
<dbReference type="InterPro" id="IPR011116">
    <property type="entry name" value="SecA_Wing/Scaffold"/>
</dbReference>
<comment type="function">
    <text evidence="12">Part of the Sec protein translocase complex. Interacts with the SecYEG preprotein conducting channel. Has a central role in coupling the hydrolysis of ATP to the transfer of proteins into and across the cell membrane, serving as an ATP-driven molecular motor driving the stepwise translocation of polypeptide chains across the membrane.</text>
</comment>
<dbReference type="AlphaFoldDB" id="A0A511F993"/>
<evidence type="ECO:0000256" key="2">
    <source>
        <dbReference type="ARBA" id="ARBA00022448"/>
    </source>
</evidence>
<dbReference type="Gene3D" id="3.90.1440.10">
    <property type="entry name" value="SecA, preprotein cross-linking domain"/>
    <property type="match status" value="1"/>
</dbReference>
<organism evidence="18 19">
    <name type="scientific">Cellulomonas hominis</name>
    <dbReference type="NCBI Taxonomy" id="156981"/>
    <lineage>
        <taxon>Bacteria</taxon>
        <taxon>Bacillati</taxon>
        <taxon>Actinomycetota</taxon>
        <taxon>Actinomycetes</taxon>
        <taxon>Micrococcales</taxon>
        <taxon>Cellulomonadaceae</taxon>
        <taxon>Cellulomonas</taxon>
    </lineage>
</organism>
<keyword evidence="6 12" id="KW-0067">ATP-binding</keyword>
<dbReference type="PRINTS" id="PR00906">
    <property type="entry name" value="SECA"/>
</dbReference>
<dbReference type="Pfam" id="PF07516">
    <property type="entry name" value="SecA_SW"/>
    <property type="match status" value="1"/>
</dbReference>
<dbReference type="CDD" id="cd18803">
    <property type="entry name" value="SF2_C_secA"/>
    <property type="match status" value="1"/>
</dbReference>
<reference evidence="18 19" key="1">
    <citation type="submission" date="2019-07" db="EMBL/GenBank/DDBJ databases">
        <title>Whole genome shotgun sequence of Cellulomonas hominis NBRC 16055.</title>
        <authorList>
            <person name="Hosoyama A."/>
            <person name="Uohara A."/>
            <person name="Ohji S."/>
            <person name="Ichikawa N."/>
        </authorList>
    </citation>
    <scope>NUCLEOTIDE SEQUENCE [LARGE SCALE GENOMIC DNA]</scope>
    <source>
        <strain evidence="18 19">NBRC 16055</strain>
    </source>
</reference>
<dbReference type="InterPro" id="IPR011130">
    <property type="entry name" value="SecA_preprotein_X-link_dom"/>
</dbReference>
<dbReference type="PROSITE" id="PS51192">
    <property type="entry name" value="HELICASE_ATP_BIND_1"/>
    <property type="match status" value="1"/>
</dbReference>
<evidence type="ECO:0000256" key="1">
    <source>
        <dbReference type="ARBA" id="ARBA00007650"/>
    </source>
</evidence>
<feature type="domain" description="Helicase ATP-binding" evidence="15">
    <location>
        <begin position="115"/>
        <end position="273"/>
    </location>
</feature>
<comment type="similarity">
    <text evidence="1 12 13">Belongs to the SecA family.</text>
</comment>
<feature type="domain" description="Helicase C-terminal" evidence="16">
    <location>
        <begin position="443"/>
        <end position="648"/>
    </location>
</feature>
<dbReference type="InterPro" id="IPR036670">
    <property type="entry name" value="SecA_X-link_sf"/>
</dbReference>
<feature type="binding site" evidence="12">
    <location>
        <position position="521"/>
    </location>
    <ligand>
        <name>ATP</name>
        <dbReference type="ChEBI" id="CHEBI:30616"/>
    </ligand>
</feature>
<dbReference type="GO" id="GO:0043952">
    <property type="term" value="P:protein transport by the Sec complex"/>
    <property type="evidence" value="ECO:0007669"/>
    <property type="project" value="UniProtKB-ARBA"/>
</dbReference>
<evidence type="ECO:0000256" key="8">
    <source>
        <dbReference type="ARBA" id="ARBA00022967"/>
    </source>
</evidence>
<dbReference type="NCBIfam" id="TIGR00963">
    <property type="entry name" value="secA"/>
    <property type="match status" value="1"/>
</dbReference>
<dbReference type="NCBIfam" id="NF009538">
    <property type="entry name" value="PRK12904.1"/>
    <property type="match status" value="1"/>
</dbReference>
<evidence type="ECO:0000256" key="13">
    <source>
        <dbReference type="RuleBase" id="RU003874"/>
    </source>
</evidence>
<evidence type="ECO:0000256" key="12">
    <source>
        <dbReference type="HAMAP-Rule" id="MF_01382"/>
    </source>
</evidence>
<feature type="binding site" evidence="12">
    <location>
        <begin position="131"/>
        <end position="135"/>
    </location>
    <ligand>
        <name>ATP</name>
        <dbReference type="ChEBI" id="CHEBI:30616"/>
    </ligand>
</feature>
<dbReference type="SMART" id="SM00957">
    <property type="entry name" value="SecA_DEAD"/>
    <property type="match status" value="1"/>
</dbReference>
<evidence type="ECO:0000256" key="5">
    <source>
        <dbReference type="ARBA" id="ARBA00022741"/>
    </source>
</evidence>
<dbReference type="SUPFAM" id="SSF81767">
    <property type="entry name" value="Pre-protein crosslinking domain of SecA"/>
    <property type="match status" value="1"/>
</dbReference>
<protein>
    <recommendedName>
        <fullName evidence="12 13">Protein translocase subunit SecA</fullName>
        <ecNumber evidence="12">7.4.2.8</ecNumber>
    </recommendedName>
</protein>
<dbReference type="InterPro" id="IPR027417">
    <property type="entry name" value="P-loop_NTPase"/>
</dbReference>
<dbReference type="InterPro" id="IPR020937">
    <property type="entry name" value="SecA_CS"/>
</dbReference>
<evidence type="ECO:0000256" key="14">
    <source>
        <dbReference type="SAM" id="MobiDB-lite"/>
    </source>
</evidence>
<dbReference type="InterPro" id="IPR001650">
    <property type="entry name" value="Helicase_C-like"/>
</dbReference>